<evidence type="ECO:0000313" key="1">
    <source>
        <dbReference type="EMBL" id="KUI68370.1"/>
    </source>
</evidence>
<gene>
    <name evidence="1" type="ORF">VM1G_11579</name>
</gene>
<sequence>MYYEARKEYLYSPMPKMKQRPHLLEYEDSLDRRVRGLDVDVLLRIHSLVKARTTANSSTEHRREYKIVCLREVAGAENLTGAENFETKRVWYRPWGWKKRRITEYQIILQGVETKETKERWACNTEHSKSELWRTSRTTRARSLSSE</sequence>
<dbReference type="EMBL" id="CM003101">
    <property type="protein sequence ID" value="KUI68370.1"/>
    <property type="molecule type" value="Genomic_DNA"/>
</dbReference>
<protein>
    <submittedName>
        <fullName evidence="1">Uncharacterized protein</fullName>
    </submittedName>
</protein>
<accession>A0A194VX38</accession>
<name>A0A194VX38_CYTMA</name>
<dbReference type="SMR" id="A0A194VX38"/>
<dbReference type="Proteomes" id="UP000078559">
    <property type="component" value="Chromosome 4"/>
</dbReference>
<dbReference type="AlphaFoldDB" id="A0A194VX38"/>
<organism evidence="1 2">
    <name type="scientific">Cytospora mali</name>
    <name type="common">Apple Valsa canker fungus</name>
    <name type="synonym">Valsa mali</name>
    <dbReference type="NCBI Taxonomy" id="578113"/>
    <lineage>
        <taxon>Eukaryota</taxon>
        <taxon>Fungi</taxon>
        <taxon>Dikarya</taxon>
        <taxon>Ascomycota</taxon>
        <taxon>Pezizomycotina</taxon>
        <taxon>Sordariomycetes</taxon>
        <taxon>Sordariomycetidae</taxon>
        <taxon>Diaporthales</taxon>
        <taxon>Cytosporaceae</taxon>
        <taxon>Cytospora</taxon>
    </lineage>
</organism>
<reference evidence="1" key="1">
    <citation type="submission" date="2014-12" db="EMBL/GenBank/DDBJ databases">
        <title>Genome Sequence of Valsa Canker Pathogens Uncovers a Specific Adaption of Colonization on Woody Bark.</title>
        <authorList>
            <person name="Yin Z."/>
            <person name="Liu H."/>
            <person name="Gao X."/>
            <person name="Li Z."/>
            <person name="Song N."/>
            <person name="Ke X."/>
            <person name="Dai Q."/>
            <person name="Wu Y."/>
            <person name="Sun Y."/>
            <person name="Xu J.-R."/>
            <person name="Kang Z.K."/>
            <person name="Wang L."/>
            <person name="Huang L."/>
        </authorList>
    </citation>
    <scope>NUCLEOTIDE SEQUENCE [LARGE SCALE GENOMIC DNA]</scope>
    <source>
        <strain evidence="1">03-8</strain>
    </source>
</reference>
<proteinExistence type="predicted"/>
<evidence type="ECO:0000313" key="2">
    <source>
        <dbReference type="Proteomes" id="UP000078559"/>
    </source>
</evidence>
<keyword evidence="2" id="KW-1185">Reference proteome</keyword>